<proteinExistence type="evidence at transcript level"/>
<organism evidence="1">
    <name type="scientific">Ixodes ricinus</name>
    <name type="common">Common tick</name>
    <name type="synonym">Acarus ricinus</name>
    <dbReference type="NCBI Taxonomy" id="34613"/>
    <lineage>
        <taxon>Eukaryota</taxon>
        <taxon>Metazoa</taxon>
        <taxon>Ecdysozoa</taxon>
        <taxon>Arthropoda</taxon>
        <taxon>Chelicerata</taxon>
        <taxon>Arachnida</taxon>
        <taxon>Acari</taxon>
        <taxon>Parasitiformes</taxon>
        <taxon>Ixodida</taxon>
        <taxon>Ixodoidea</taxon>
        <taxon>Ixodidae</taxon>
        <taxon>Ixodinae</taxon>
        <taxon>Ixodes</taxon>
    </lineage>
</organism>
<name>A0A0K8RM79_IXORI</name>
<sequence>MIIALSNGVITMEGPVLYFAFSSNLRIFFEDLFREYVDFYMMLTALCYNLQDQFFFSCKLCSIIVLTLHCPLLVIRGITARFLQWQLLVPLSGEMRWHPYVKFHGKAEHTSSHCCRAIAISPHRRHPWHNQVIYGKTRCRFLSLSHFFTLPLFFSFCHRPHQQQLQNCSRHCFKVPKNYLPNLQKKCNV</sequence>
<dbReference type="AlphaFoldDB" id="A0A0K8RM79"/>
<evidence type="ECO:0000313" key="1">
    <source>
        <dbReference type="EMBL" id="JAA72205.1"/>
    </source>
</evidence>
<accession>A0A0K8RM79</accession>
<reference evidence="1" key="1">
    <citation type="submission" date="2012-12" db="EMBL/GenBank/DDBJ databases">
        <title>Identification and characterization of a phenylalanine ammonia-lyase gene family in Isatis indigotica Fort.</title>
        <authorList>
            <person name="Liu Q."/>
            <person name="Chen J."/>
            <person name="Zhou X."/>
            <person name="Di P."/>
            <person name="Xiao Y."/>
            <person name="Xuan H."/>
            <person name="Zhang L."/>
            <person name="Chen W."/>
        </authorList>
    </citation>
    <scope>NUCLEOTIDE SEQUENCE</scope>
    <source>
        <tissue evidence="1">Salivary gland</tissue>
    </source>
</reference>
<protein>
    <submittedName>
        <fullName evidence="1">Uncharacterized protein</fullName>
    </submittedName>
</protein>
<dbReference type="EMBL" id="GADI01001603">
    <property type="protein sequence ID" value="JAA72205.1"/>
    <property type="molecule type" value="mRNA"/>
</dbReference>